<dbReference type="Gene3D" id="1.10.260.30">
    <property type="entry name" value="Signal recognition particle, SRP54 subunit, M-domain"/>
    <property type="match status" value="1"/>
</dbReference>
<dbReference type="InterPro" id="IPR004125">
    <property type="entry name" value="Signal_recog_particle_SRP54_M"/>
</dbReference>
<evidence type="ECO:0000256" key="15">
    <source>
        <dbReference type="RuleBase" id="RU364034"/>
    </source>
</evidence>
<keyword evidence="17" id="KW-1185">Reference proteome</keyword>
<dbReference type="PANTHER" id="PTHR11564">
    <property type="entry name" value="SIGNAL RECOGNITION PARTICLE 54K PROTEIN SRP54"/>
    <property type="match status" value="1"/>
</dbReference>
<dbReference type="InterPro" id="IPR042101">
    <property type="entry name" value="SRP54_N_sf"/>
</dbReference>
<reference evidence="18" key="2">
    <citation type="submission" date="2025-08" db="UniProtKB">
        <authorList>
            <consortium name="RefSeq"/>
        </authorList>
    </citation>
    <scope>IDENTIFICATION</scope>
    <source>
        <tissue evidence="18">Leaf</tissue>
    </source>
</reference>
<organism evidence="17 18">
    <name type="scientific">Camelina sativa</name>
    <name type="common">False flax</name>
    <name type="synonym">Myagrum sativum</name>
    <dbReference type="NCBI Taxonomy" id="90675"/>
    <lineage>
        <taxon>Eukaryota</taxon>
        <taxon>Viridiplantae</taxon>
        <taxon>Streptophyta</taxon>
        <taxon>Embryophyta</taxon>
        <taxon>Tracheophyta</taxon>
        <taxon>Spermatophyta</taxon>
        <taxon>Magnoliopsida</taxon>
        <taxon>eudicotyledons</taxon>
        <taxon>Gunneridae</taxon>
        <taxon>Pentapetalae</taxon>
        <taxon>rosids</taxon>
        <taxon>malvids</taxon>
        <taxon>Brassicales</taxon>
        <taxon>Brassicaceae</taxon>
        <taxon>Camelineae</taxon>
        <taxon>Camelina</taxon>
    </lineage>
</organism>
<keyword evidence="4 15" id="KW-0963">Cytoplasm</keyword>
<sequence length="495" mass="54719">MVLAELCGRITGAIQQMKNATIVDEKALNDCLNEITRALLQSDVSFHLVKEMQTNIKKIVNLEDLAVGHNKRRIIEQAIFCELCKMLDPGKSAFAPKKTKPSVVLFVGLQGAGKTTTCTKYAYYHQKKGYKPALVCADTFRAGAFDQLKQNATKAKIPFYGSYTESDPAKIAVEGVDRFKKENCDLIIVDTSGRHKQEASLFEEMRQVAEATKPDLVIFAMDSSIGQAAFEQAQAFKQSVAVGAVIITKMDGHAKGGGALSAVAATKSPVIFIGTGEHMDDFEIFDAKPFVSRLLGNGDWSGFVNKLQEVVPKDQQPELLEKLSHGNFTLRIMYDQFQNILNMGPLKEVFSMLPGICAEMMPEGHEKESQAKIKRYMTMMDSMTNEELDSSNPKVFNGSKIMRIARGSGRIVTEVMDMLEEYKRLATMWGKVKGLKMLEKGNMSSLSRNKNSQHLSKVLTPQMLKQIGGMGGLQSLMKQMGSGKDLMGMFGGRDE</sequence>
<dbReference type="SMART" id="SM00382">
    <property type="entry name" value="AAA"/>
    <property type="match status" value="1"/>
</dbReference>
<keyword evidence="6" id="KW-0378">Hydrolase</keyword>
<evidence type="ECO:0000256" key="9">
    <source>
        <dbReference type="ARBA" id="ARBA00023134"/>
    </source>
</evidence>
<evidence type="ECO:0000256" key="3">
    <source>
        <dbReference type="ARBA" id="ARBA00005450"/>
    </source>
</evidence>
<dbReference type="InterPro" id="IPR036225">
    <property type="entry name" value="SRP/SRP_N"/>
</dbReference>
<evidence type="ECO:0000256" key="11">
    <source>
        <dbReference type="ARBA" id="ARBA00023274"/>
    </source>
</evidence>
<dbReference type="InterPro" id="IPR022941">
    <property type="entry name" value="SRP54"/>
</dbReference>
<evidence type="ECO:0000256" key="13">
    <source>
        <dbReference type="ARBA" id="ARBA00046020"/>
    </source>
</evidence>
<evidence type="ECO:0000313" key="18">
    <source>
        <dbReference type="RefSeq" id="XP_010440656.1"/>
    </source>
</evidence>
<evidence type="ECO:0000256" key="8">
    <source>
        <dbReference type="ARBA" id="ARBA00022884"/>
    </source>
</evidence>
<dbReference type="Pfam" id="PF00448">
    <property type="entry name" value="SRP54"/>
    <property type="match status" value="1"/>
</dbReference>
<accession>A0ABM0UG48</accession>
<evidence type="ECO:0000256" key="14">
    <source>
        <dbReference type="ARBA" id="ARBA00048157"/>
    </source>
</evidence>
<dbReference type="GeneID" id="104723917"/>
<evidence type="ECO:0000256" key="2">
    <source>
        <dbReference type="ARBA" id="ARBA00004496"/>
    </source>
</evidence>
<keyword evidence="5 15" id="KW-0547">Nucleotide-binding</keyword>
<feature type="domain" description="SRP54-type proteins GTP-binding" evidence="16">
    <location>
        <begin position="269"/>
        <end position="282"/>
    </location>
</feature>
<keyword evidence="9 15" id="KW-0342">GTP-binding</keyword>
<evidence type="ECO:0000256" key="10">
    <source>
        <dbReference type="ARBA" id="ARBA00023135"/>
    </source>
</evidence>
<dbReference type="PANTHER" id="PTHR11564:SF5">
    <property type="entry name" value="SIGNAL RECOGNITION PARTICLE SUBUNIT SRP54"/>
    <property type="match status" value="1"/>
</dbReference>
<dbReference type="InterPro" id="IPR003593">
    <property type="entry name" value="AAA+_ATPase"/>
</dbReference>
<dbReference type="InterPro" id="IPR006325">
    <property type="entry name" value="SRP54_euk"/>
</dbReference>
<evidence type="ECO:0000256" key="7">
    <source>
        <dbReference type="ARBA" id="ARBA00022824"/>
    </source>
</evidence>
<keyword evidence="10 15" id="KW-0733">Signal recognition particle</keyword>
<dbReference type="Pfam" id="PF02978">
    <property type="entry name" value="SRP_SPB"/>
    <property type="match status" value="1"/>
</dbReference>
<comment type="domain">
    <text evidence="15">The NG domain, also named G domain, is a special guanosine triphosphatase (GTPase) domain, which binds GTP and forms a guanosine 5'-triphosphate (GTP)-dependent complex with a homologous NG domain in the SRP receptor subunit SRPRA. The two NG domains undergo cooperative rearrangements upon their assembly, which culminate in the reciprocal activation of the GTPase activity of one another. SRP receptor compaction upon binding with cargo-loaded SRP and GTPase rearrangement drive SRP-mediated cotranslational protein translocation into the ER.</text>
</comment>
<dbReference type="PROSITE" id="PS00300">
    <property type="entry name" value="SRP54"/>
    <property type="match status" value="1"/>
</dbReference>
<keyword evidence="7 15" id="KW-0256">Endoplasmic reticulum</keyword>
<protein>
    <recommendedName>
        <fullName evidence="15">Signal recognition particle 54 kDa protein</fullName>
    </recommendedName>
</protein>
<evidence type="ECO:0000256" key="6">
    <source>
        <dbReference type="ARBA" id="ARBA00022801"/>
    </source>
</evidence>
<comment type="catalytic activity">
    <reaction evidence="14">
        <text>GTP + H2O = GDP + phosphate + H(+)</text>
        <dbReference type="Rhea" id="RHEA:19669"/>
        <dbReference type="ChEBI" id="CHEBI:15377"/>
        <dbReference type="ChEBI" id="CHEBI:15378"/>
        <dbReference type="ChEBI" id="CHEBI:37565"/>
        <dbReference type="ChEBI" id="CHEBI:43474"/>
        <dbReference type="ChEBI" id="CHEBI:58189"/>
        <dbReference type="EC" id="3.6.5.4"/>
    </reaction>
    <physiologicalReaction direction="left-to-right" evidence="14">
        <dbReference type="Rhea" id="RHEA:19670"/>
    </physiologicalReaction>
</comment>
<dbReference type="HAMAP" id="MF_00306">
    <property type="entry name" value="SRP54"/>
    <property type="match status" value="1"/>
</dbReference>
<keyword evidence="8 15" id="KW-0694">RNA-binding</keyword>
<dbReference type="InterPro" id="IPR036891">
    <property type="entry name" value="Signal_recog_part_SRP54_M_sf"/>
</dbReference>
<comment type="domain">
    <text evidence="15">The M domain binds the 7SL RNA in presence of SRP19 and binds the signal sequence of presecretory proteins.</text>
</comment>
<keyword evidence="11 15" id="KW-0687">Ribonucleoprotein</keyword>
<dbReference type="CDD" id="cd17875">
    <property type="entry name" value="SRP54_G"/>
    <property type="match status" value="1"/>
</dbReference>
<reference evidence="17" key="1">
    <citation type="journal article" date="2014" name="Nat. Commun.">
        <title>The emerging biofuel crop Camelina sativa retains a highly undifferentiated hexaploid genome structure.</title>
        <authorList>
            <person name="Kagale S."/>
            <person name="Koh C."/>
            <person name="Nixon J."/>
            <person name="Bollina V."/>
            <person name="Clarke W.E."/>
            <person name="Tuteja R."/>
            <person name="Spillane C."/>
            <person name="Robinson S.J."/>
            <person name="Links M.G."/>
            <person name="Clarke C."/>
            <person name="Higgins E.E."/>
            <person name="Huebert T."/>
            <person name="Sharpe A.G."/>
            <person name="Parkin I.A."/>
        </authorList>
    </citation>
    <scope>NUCLEOTIDE SEQUENCE [LARGE SCALE GENOMIC DNA]</scope>
    <source>
        <strain evidence="17">cv. DH55</strain>
    </source>
</reference>
<dbReference type="SUPFAM" id="SSF52540">
    <property type="entry name" value="P-loop containing nucleoside triphosphate hydrolases"/>
    <property type="match status" value="1"/>
</dbReference>
<dbReference type="Gene3D" id="3.40.50.300">
    <property type="entry name" value="P-loop containing nucleotide triphosphate hydrolases"/>
    <property type="match status" value="1"/>
</dbReference>
<dbReference type="Proteomes" id="UP000694864">
    <property type="component" value="Chromosome 2"/>
</dbReference>
<gene>
    <name evidence="18" type="primary">LOC104723917</name>
</gene>
<dbReference type="Gene3D" id="1.20.120.140">
    <property type="entry name" value="Signal recognition particle SRP54, nucleotide-binding domain"/>
    <property type="match status" value="1"/>
</dbReference>
<comment type="subunit">
    <text evidence="12 15">Component of a signal recognition particle (SRP) complex that consists of a 7SL RNA molecule of 300 nucleotides and six protein subunits: SRP72, SRP68, SRP54, SRP19, SRP14 and SRP9.</text>
</comment>
<dbReference type="Pfam" id="PF02881">
    <property type="entry name" value="SRP54_N"/>
    <property type="match status" value="1"/>
</dbReference>
<dbReference type="SMART" id="SM00963">
    <property type="entry name" value="SRP54_N"/>
    <property type="match status" value="1"/>
</dbReference>
<evidence type="ECO:0000313" key="17">
    <source>
        <dbReference type="Proteomes" id="UP000694864"/>
    </source>
</evidence>
<proteinExistence type="inferred from homology"/>
<name>A0ABM0UG48_CAMSA</name>
<dbReference type="SMART" id="SM00962">
    <property type="entry name" value="SRP54"/>
    <property type="match status" value="1"/>
</dbReference>
<evidence type="ECO:0000256" key="12">
    <source>
        <dbReference type="ARBA" id="ARBA00034796"/>
    </source>
</evidence>
<evidence type="ECO:0000256" key="5">
    <source>
        <dbReference type="ARBA" id="ARBA00022741"/>
    </source>
</evidence>
<dbReference type="SUPFAM" id="SSF47446">
    <property type="entry name" value="Signal peptide-binding domain"/>
    <property type="match status" value="1"/>
</dbReference>
<dbReference type="InterPro" id="IPR000897">
    <property type="entry name" value="SRP54_GTPase_dom"/>
</dbReference>
<dbReference type="SUPFAM" id="SSF47364">
    <property type="entry name" value="Domain of the SRP/SRP receptor G-proteins"/>
    <property type="match status" value="1"/>
</dbReference>
<dbReference type="RefSeq" id="XP_010440656.1">
    <property type="nucleotide sequence ID" value="XM_010442354.2"/>
</dbReference>
<comment type="subcellular location">
    <subcellularLocation>
        <location evidence="2 15">Cytoplasm</location>
    </subcellularLocation>
    <subcellularLocation>
        <location evidence="1 15">Endoplasmic reticulum</location>
    </subcellularLocation>
</comment>
<dbReference type="InterPro" id="IPR013822">
    <property type="entry name" value="Signal_recog_particl_SRP54_hlx"/>
</dbReference>
<evidence type="ECO:0000259" key="16">
    <source>
        <dbReference type="PROSITE" id="PS00300"/>
    </source>
</evidence>
<dbReference type="InterPro" id="IPR027417">
    <property type="entry name" value="P-loop_NTPase"/>
</dbReference>
<dbReference type="NCBIfam" id="TIGR01425">
    <property type="entry name" value="SRP54_euk"/>
    <property type="match status" value="1"/>
</dbReference>
<evidence type="ECO:0000256" key="4">
    <source>
        <dbReference type="ARBA" id="ARBA00022490"/>
    </source>
</evidence>
<evidence type="ECO:0000256" key="1">
    <source>
        <dbReference type="ARBA" id="ARBA00004240"/>
    </source>
</evidence>
<comment type="function">
    <text evidence="13 15">Component of the signal recognition particle (SRP) complex, a ribonucleoprotein complex that mediates the cotranslational targeting of secretory and membrane proteins to the endoplasmic reticulum (ER). As part of the SRP complex, associates with the SRP receptor (SR) component SRPRA to target secretory proteins to the endoplasmic reticulum membrane. Binds to the signal sequence of presecretory proteins when they emerge from the ribosomes. Displays basal GTPase activity, and stimulates reciprocal GTPase activation of the SR subunit SRPRA. Forms a guanosine 5'-triphosphate (GTP)-dependent complex with the SR subunit SRPRA. SR compaction and GTPase mediated rearrangement of SR drive SRP-mediated cotranslational protein translocation into the ER. Requires the presence of SRP9/SRP14 and/or SRP19 to stably interact with RNA.</text>
</comment>
<comment type="similarity">
    <text evidence="3 15">Belongs to the GTP-binding SRP family. SRP54 subfamily.</text>
</comment>